<evidence type="ECO:0000256" key="8">
    <source>
        <dbReference type="ARBA" id="ARBA00023049"/>
    </source>
</evidence>
<dbReference type="InterPro" id="IPR050072">
    <property type="entry name" value="Peptidase_M20A"/>
</dbReference>
<accession>A0A7Y8VRJ7</accession>
<evidence type="ECO:0000256" key="6">
    <source>
        <dbReference type="ARBA" id="ARBA00022833"/>
    </source>
</evidence>
<evidence type="ECO:0000256" key="5">
    <source>
        <dbReference type="ARBA" id="ARBA00022801"/>
    </source>
</evidence>
<evidence type="ECO:0000256" key="2">
    <source>
        <dbReference type="ARBA" id="ARBA00006247"/>
    </source>
</evidence>
<keyword evidence="5" id="KW-0378">Hydrolase</keyword>
<dbReference type="NCBIfam" id="TIGR01887">
    <property type="entry name" value="dipeptidaselike"/>
    <property type="match status" value="1"/>
</dbReference>
<evidence type="ECO:0000313" key="11">
    <source>
        <dbReference type="Proteomes" id="UP000526307"/>
    </source>
</evidence>
<dbReference type="PANTHER" id="PTHR43808:SF31">
    <property type="entry name" value="N-ACETYL-L-CITRULLINE DEACETYLASE"/>
    <property type="match status" value="1"/>
</dbReference>
<dbReference type="SUPFAM" id="SSF55031">
    <property type="entry name" value="Bacterial exopeptidase dimerisation domain"/>
    <property type="match status" value="1"/>
</dbReference>
<evidence type="ECO:0000256" key="4">
    <source>
        <dbReference type="ARBA" id="ARBA00022723"/>
    </source>
</evidence>
<dbReference type="Proteomes" id="UP000526307">
    <property type="component" value="Unassembled WGS sequence"/>
</dbReference>
<comment type="caution">
    <text evidence="10">The sequence shown here is derived from an EMBL/GenBank/DDBJ whole genome shotgun (WGS) entry which is preliminary data.</text>
</comment>
<organism evidence="10 11">
    <name type="scientific">Mogibacterium timidum</name>
    <dbReference type="NCBI Taxonomy" id="35519"/>
    <lineage>
        <taxon>Bacteria</taxon>
        <taxon>Bacillati</taxon>
        <taxon>Bacillota</taxon>
        <taxon>Clostridia</taxon>
        <taxon>Peptostreptococcales</taxon>
        <taxon>Anaerovoracaceae</taxon>
        <taxon>Mogibacterium</taxon>
    </lineage>
</organism>
<keyword evidence="11" id="KW-1185">Reference proteome</keyword>
<sequence>MGYIENLEKLNSEMIEELANSVRINSAMSDAVRTPDGEVYPFGKGVQDALVHFLELGKRMGFEVHNYDNYAGEIVFPGDPGDETFGIIGHLDVVPAADDWMYGPFNPVIEDGYMYGRGTSDDKGPVMAGLFAIKAIRDAGITPKKNIKIIVGLDEEHGTESVEHYRDVASLPDFGITPDANFPVINGEKGILSFDIAQKLKKHTPKEGLVISKLQGGLAANAVPAQARAVLASEDRTKYDEISERVKRYAEESGYDISAKKTGTSLAVEAHGLAAHGSIPEKGLNAVSILMEFLGKLKFAGDDVTEFIDFYNDHIGFDLNGERLGCKLADDKSGKLIVNVGTMEINDEVATMEINIRIPVTFDSTEVYAGIESVLGANQGIVKVMDEKSIYIDPEDDFVKTLMAAYKEYSGDKDSEPIVIGGGTYAKHFNRVLAFGALFPWEEDRMHMTDERISLDSYSRMANIFAATVYNLCCR</sequence>
<dbReference type="GO" id="GO:0008237">
    <property type="term" value="F:metallopeptidase activity"/>
    <property type="evidence" value="ECO:0007669"/>
    <property type="project" value="UniProtKB-KW"/>
</dbReference>
<dbReference type="GO" id="GO:0008270">
    <property type="term" value="F:zinc ion binding"/>
    <property type="evidence" value="ECO:0007669"/>
    <property type="project" value="InterPro"/>
</dbReference>
<evidence type="ECO:0000259" key="9">
    <source>
        <dbReference type="Pfam" id="PF07687"/>
    </source>
</evidence>
<evidence type="ECO:0000256" key="1">
    <source>
        <dbReference type="ARBA" id="ARBA00001947"/>
    </source>
</evidence>
<dbReference type="Gene3D" id="3.40.630.10">
    <property type="entry name" value="Zn peptidases"/>
    <property type="match status" value="1"/>
</dbReference>
<keyword evidence="6" id="KW-0862">Zinc</keyword>
<dbReference type="GO" id="GO:0006508">
    <property type="term" value="P:proteolysis"/>
    <property type="evidence" value="ECO:0007669"/>
    <property type="project" value="UniProtKB-KW"/>
</dbReference>
<keyword evidence="3" id="KW-0645">Protease</keyword>
<dbReference type="RefSeq" id="WP_178978426.1">
    <property type="nucleotide sequence ID" value="NZ_CALIBD010000058.1"/>
</dbReference>
<keyword evidence="8" id="KW-0482">Metalloprotease</keyword>
<dbReference type="InterPro" id="IPR002933">
    <property type="entry name" value="Peptidase_M20"/>
</dbReference>
<dbReference type="InterPro" id="IPR011650">
    <property type="entry name" value="Peptidase_M20_dimer"/>
</dbReference>
<evidence type="ECO:0000256" key="7">
    <source>
        <dbReference type="ARBA" id="ARBA00022997"/>
    </source>
</evidence>
<name>A0A7Y8VRJ7_9FIRM</name>
<dbReference type="GO" id="GO:0006526">
    <property type="term" value="P:L-arginine biosynthetic process"/>
    <property type="evidence" value="ECO:0007669"/>
    <property type="project" value="TreeGrafter"/>
</dbReference>
<gene>
    <name evidence="10" type="primary">pepV</name>
    <name evidence="10" type="ORF">HW270_04155</name>
</gene>
<evidence type="ECO:0000256" key="3">
    <source>
        <dbReference type="ARBA" id="ARBA00022670"/>
    </source>
</evidence>
<dbReference type="Pfam" id="PF01546">
    <property type="entry name" value="Peptidase_M20"/>
    <property type="match status" value="1"/>
</dbReference>
<dbReference type="Gene3D" id="3.30.70.360">
    <property type="match status" value="2"/>
</dbReference>
<evidence type="ECO:0000313" key="10">
    <source>
        <dbReference type="EMBL" id="NWO23274.1"/>
    </source>
</evidence>
<dbReference type="GO" id="GO:0016805">
    <property type="term" value="F:dipeptidase activity"/>
    <property type="evidence" value="ECO:0007669"/>
    <property type="project" value="UniProtKB-KW"/>
</dbReference>
<dbReference type="GO" id="GO:0008777">
    <property type="term" value="F:acetylornithine deacetylase activity"/>
    <property type="evidence" value="ECO:0007669"/>
    <property type="project" value="TreeGrafter"/>
</dbReference>
<protein>
    <submittedName>
        <fullName evidence="10">Dipeptidase PepV</fullName>
    </submittedName>
</protein>
<reference evidence="10 11" key="1">
    <citation type="submission" date="2020-06" db="EMBL/GenBank/DDBJ databases">
        <title>Mogibacterium timidum strain W9173 genomic sequence.</title>
        <authorList>
            <person name="Wade W.G."/>
            <person name="Johnston C.D."/>
            <person name="Chen T."/>
            <person name="Dewhirst F.E."/>
        </authorList>
    </citation>
    <scope>NUCLEOTIDE SEQUENCE [LARGE SCALE GENOMIC DNA]</scope>
    <source>
        <strain evidence="10 11">W9173</strain>
    </source>
</reference>
<dbReference type="NCBIfam" id="NF005591">
    <property type="entry name" value="PRK07318.1"/>
    <property type="match status" value="1"/>
</dbReference>
<dbReference type="AlphaFoldDB" id="A0A7Y8VRJ7"/>
<comment type="similarity">
    <text evidence="2">Belongs to the peptidase M20A family.</text>
</comment>
<dbReference type="PANTHER" id="PTHR43808">
    <property type="entry name" value="ACETYLORNITHINE DEACETYLASE"/>
    <property type="match status" value="1"/>
</dbReference>
<dbReference type="PROSITE" id="PS00759">
    <property type="entry name" value="ARGE_DAPE_CPG2_2"/>
    <property type="match status" value="1"/>
</dbReference>
<dbReference type="SUPFAM" id="SSF53187">
    <property type="entry name" value="Zn-dependent exopeptidases"/>
    <property type="match status" value="1"/>
</dbReference>
<dbReference type="InterPro" id="IPR010964">
    <property type="entry name" value="M20A_pepV-rel"/>
</dbReference>
<dbReference type="Pfam" id="PF07687">
    <property type="entry name" value="M20_dimer"/>
    <property type="match status" value="1"/>
</dbReference>
<keyword evidence="7" id="KW-0224">Dipeptidase</keyword>
<comment type="cofactor">
    <cofactor evidence="1">
        <name>Zn(2+)</name>
        <dbReference type="ChEBI" id="CHEBI:29105"/>
    </cofactor>
</comment>
<keyword evidence="4" id="KW-0479">Metal-binding</keyword>
<feature type="domain" description="Peptidase M20 dimerisation" evidence="9">
    <location>
        <begin position="265"/>
        <end position="370"/>
    </location>
</feature>
<dbReference type="EMBL" id="JABXYR010000001">
    <property type="protein sequence ID" value="NWO23274.1"/>
    <property type="molecule type" value="Genomic_DNA"/>
</dbReference>
<dbReference type="InterPro" id="IPR036264">
    <property type="entry name" value="Bact_exopeptidase_dim_dom"/>
</dbReference>
<dbReference type="InterPro" id="IPR001261">
    <property type="entry name" value="ArgE/DapE_CS"/>
</dbReference>
<proteinExistence type="inferred from homology"/>